<sequence>MKILIIEDETAIASSIKAYFKPNGVQCETATTTSEALSKIGLYDYDCILLDLMLPDGDGFDILKELKRTNKTEGVIIISAKENLETRLEGFNLGADDYLTKPFHLAELLVRIQALVRRKNFQGSNTVSFNEITVDVLAKTVSVKGARLDITKKEIDLLLFLIGNQNKVLSKAAIAEHLSGDMADMLDNHDFIYAHIKNLKKKLAQAGSGDYIQTVYGLGYKWQNE</sequence>
<dbReference type="SMART" id="SM00862">
    <property type="entry name" value="Trans_reg_C"/>
    <property type="match status" value="1"/>
</dbReference>
<keyword evidence="1 6" id="KW-0597">Phosphoprotein</keyword>
<evidence type="ECO:0000256" key="1">
    <source>
        <dbReference type="ARBA" id="ARBA00022553"/>
    </source>
</evidence>
<reference evidence="10 11" key="1">
    <citation type="submission" date="2016-10" db="EMBL/GenBank/DDBJ databases">
        <authorList>
            <person name="de Groot N.N."/>
        </authorList>
    </citation>
    <scope>NUCLEOTIDE SEQUENCE [LARGE SCALE GENOMIC DNA]</scope>
    <source>
        <strain evidence="10 11">CGMCC 1.7031</strain>
    </source>
</reference>
<dbReference type="EMBL" id="FMVF01000002">
    <property type="protein sequence ID" value="SCX86144.1"/>
    <property type="molecule type" value="Genomic_DNA"/>
</dbReference>
<dbReference type="PANTHER" id="PTHR48111">
    <property type="entry name" value="REGULATOR OF RPOS"/>
    <property type="match status" value="1"/>
</dbReference>
<dbReference type="PANTHER" id="PTHR48111:SF22">
    <property type="entry name" value="REGULATOR OF RPOS"/>
    <property type="match status" value="1"/>
</dbReference>
<dbReference type="AlphaFoldDB" id="A0A1G5B7G5"/>
<evidence type="ECO:0000256" key="7">
    <source>
        <dbReference type="PROSITE-ProRule" id="PRU01091"/>
    </source>
</evidence>
<evidence type="ECO:0000313" key="10">
    <source>
        <dbReference type="EMBL" id="SCX86144.1"/>
    </source>
</evidence>
<dbReference type="CDD" id="cd00383">
    <property type="entry name" value="trans_reg_C"/>
    <property type="match status" value="1"/>
</dbReference>
<dbReference type="GO" id="GO:0000156">
    <property type="term" value="F:phosphorelay response regulator activity"/>
    <property type="evidence" value="ECO:0007669"/>
    <property type="project" value="TreeGrafter"/>
</dbReference>
<keyword evidence="11" id="KW-1185">Reference proteome</keyword>
<keyword evidence="2" id="KW-0902">Two-component regulatory system</keyword>
<evidence type="ECO:0000259" key="9">
    <source>
        <dbReference type="PROSITE" id="PS51755"/>
    </source>
</evidence>
<keyword evidence="3" id="KW-0805">Transcription regulation</keyword>
<dbReference type="GO" id="GO:0000976">
    <property type="term" value="F:transcription cis-regulatory region binding"/>
    <property type="evidence" value="ECO:0007669"/>
    <property type="project" value="TreeGrafter"/>
</dbReference>
<dbReference type="InterPro" id="IPR011006">
    <property type="entry name" value="CheY-like_superfamily"/>
</dbReference>
<dbReference type="Gene3D" id="1.10.10.10">
    <property type="entry name" value="Winged helix-like DNA-binding domain superfamily/Winged helix DNA-binding domain"/>
    <property type="match status" value="1"/>
</dbReference>
<name>A0A1G5B7G5_9FLAO</name>
<evidence type="ECO:0000313" key="11">
    <source>
        <dbReference type="Proteomes" id="UP000199354"/>
    </source>
</evidence>
<dbReference type="SUPFAM" id="SSF52172">
    <property type="entry name" value="CheY-like"/>
    <property type="match status" value="1"/>
</dbReference>
<feature type="domain" description="Response regulatory" evidence="8">
    <location>
        <begin position="2"/>
        <end position="116"/>
    </location>
</feature>
<evidence type="ECO:0000256" key="4">
    <source>
        <dbReference type="ARBA" id="ARBA00023125"/>
    </source>
</evidence>
<evidence type="ECO:0000256" key="6">
    <source>
        <dbReference type="PROSITE-ProRule" id="PRU00169"/>
    </source>
</evidence>
<gene>
    <name evidence="10" type="ORF">SAMN02927903_00280</name>
</gene>
<dbReference type="PROSITE" id="PS50110">
    <property type="entry name" value="RESPONSE_REGULATORY"/>
    <property type="match status" value="1"/>
</dbReference>
<keyword evidence="4 7" id="KW-0238">DNA-binding</keyword>
<dbReference type="RefSeq" id="WP_091140424.1">
    <property type="nucleotide sequence ID" value="NZ_FMVF01000002.1"/>
</dbReference>
<dbReference type="InterPro" id="IPR001789">
    <property type="entry name" value="Sig_transdc_resp-reg_receiver"/>
</dbReference>
<organism evidence="10 11">
    <name type="scientific">Flavobacterium caeni</name>
    <dbReference type="NCBI Taxonomy" id="490189"/>
    <lineage>
        <taxon>Bacteria</taxon>
        <taxon>Pseudomonadati</taxon>
        <taxon>Bacteroidota</taxon>
        <taxon>Flavobacteriia</taxon>
        <taxon>Flavobacteriales</taxon>
        <taxon>Flavobacteriaceae</taxon>
        <taxon>Flavobacterium</taxon>
    </lineage>
</organism>
<dbReference type="SMART" id="SM00448">
    <property type="entry name" value="REC"/>
    <property type="match status" value="1"/>
</dbReference>
<feature type="domain" description="OmpR/PhoB-type" evidence="9">
    <location>
        <begin position="124"/>
        <end position="224"/>
    </location>
</feature>
<dbReference type="Proteomes" id="UP000199354">
    <property type="component" value="Unassembled WGS sequence"/>
</dbReference>
<dbReference type="OrthoDB" id="9790442at2"/>
<evidence type="ECO:0000256" key="3">
    <source>
        <dbReference type="ARBA" id="ARBA00023015"/>
    </source>
</evidence>
<evidence type="ECO:0000256" key="5">
    <source>
        <dbReference type="ARBA" id="ARBA00023163"/>
    </source>
</evidence>
<dbReference type="InterPro" id="IPR039420">
    <property type="entry name" value="WalR-like"/>
</dbReference>
<protein>
    <submittedName>
        <fullName evidence="10">DNA-binding response regulator, OmpR family, contains REC and winged-helix (WHTH) domain</fullName>
    </submittedName>
</protein>
<evidence type="ECO:0000256" key="2">
    <source>
        <dbReference type="ARBA" id="ARBA00023012"/>
    </source>
</evidence>
<feature type="modified residue" description="4-aspartylphosphate" evidence="6">
    <location>
        <position position="51"/>
    </location>
</feature>
<dbReference type="Pfam" id="PF00072">
    <property type="entry name" value="Response_reg"/>
    <property type="match status" value="1"/>
</dbReference>
<dbReference type="InterPro" id="IPR036388">
    <property type="entry name" value="WH-like_DNA-bd_sf"/>
</dbReference>
<dbReference type="PROSITE" id="PS51755">
    <property type="entry name" value="OMPR_PHOB"/>
    <property type="match status" value="1"/>
</dbReference>
<dbReference type="Gene3D" id="3.40.50.2300">
    <property type="match status" value="1"/>
</dbReference>
<feature type="DNA-binding region" description="OmpR/PhoB-type" evidence="7">
    <location>
        <begin position="124"/>
        <end position="224"/>
    </location>
</feature>
<dbReference type="GO" id="GO:0006355">
    <property type="term" value="P:regulation of DNA-templated transcription"/>
    <property type="evidence" value="ECO:0007669"/>
    <property type="project" value="InterPro"/>
</dbReference>
<dbReference type="STRING" id="490189.SAMN02927903_00280"/>
<dbReference type="InterPro" id="IPR001867">
    <property type="entry name" value="OmpR/PhoB-type_DNA-bd"/>
</dbReference>
<dbReference type="Pfam" id="PF00486">
    <property type="entry name" value="Trans_reg_C"/>
    <property type="match status" value="1"/>
</dbReference>
<accession>A0A1G5B7G5</accession>
<dbReference type="GO" id="GO:0005829">
    <property type="term" value="C:cytosol"/>
    <property type="evidence" value="ECO:0007669"/>
    <property type="project" value="TreeGrafter"/>
</dbReference>
<evidence type="ECO:0000259" key="8">
    <source>
        <dbReference type="PROSITE" id="PS50110"/>
    </source>
</evidence>
<dbReference type="GO" id="GO:0032993">
    <property type="term" value="C:protein-DNA complex"/>
    <property type="evidence" value="ECO:0007669"/>
    <property type="project" value="TreeGrafter"/>
</dbReference>
<proteinExistence type="predicted"/>
<dbReference type="Gene3D" id="6.10.250.690">
    <property type="match status" value="1"/>
</dbReference>
<keyword evidence="5" id="KW-0804">Transcription</keyword>